<name>A0AAV4S595_CAEEX</name>
<comment type="caution">
    <text evidence="1">The sequence shown here is derived from an EMBL/GenBank/DDBJ whole genome shotgun (WGS) entry which is preliminary data.</text>
</comment>
<evidence type="ECO:0000313" key="1">
    <source>
        <dbReference type="EMBL" id="GIY27567.1"/>
    </source>
</evidence>
<protein>
    <submittedName>
        <fullName evidence="1">Uncharacterized protein</fullName>
    </submittedName>
</protein>
<proteinExistence type="predicted"/>
<dbReference type="EMBL" id="BPLR01008830">
    <property type="protein sequence ID" value="GIY27567.1"/>
    <property type="molecule type" value="Genomic_DNA"/>
</dbReference>
<keyword evidence="2" id="KW-1185">Reference proteome</keyword>
<dbReference type="Proteomes" id="UP001054945">
    <property type="component" value="Unassembled WGS sequence"/>
</dbReference>
<organism evidence="1 2">
    <name type="scientific">Caerostris extrusa</name>
    <name type="common">Bark spider</name>
    <name type="synonym">Caerostris bankana</name>
    <dbReference type="NCBI Taxonomy" id="172846"/>
    <lineage>
        <taxon>Eukaryota</taxon>
        <taxon>Metazoa</taxon>
        <taxon>Ecdysozoa</taxon>
        <taxon>Arthropoda</taxon>
        <taxon>Chelicerata</taxon>
        <taxon>Arachnida</taxon>
        <taxon>Araneae</taxon>
        <taxon>Araneomorphae</taxon>
        <taxon>Entelegynae</taxon>
        <taxon>Araneoidea</taxon>
        <taxon>Araneidae</taxon>
        <taxon>Caerostris</taxon>
    </lineage>
</organism>
<reference evidence="1 2" key="1">
    <citation type="submission" date="2021-06" db="EMBL/GenBank/DDBJ databases">
        <title>Caerostris extrusa draft genome.</title>
        <authorList>
            <person name="Kono N."/>
            <person name="Arakawa K."/>
        </authorList>
    </citation>
    <scope>NUCLEOTIDE SEQUENCE [LARGE SCALE GENOMIC DNA]</scope>
</reference>
<sequence>MESTETQPFKEVCPLRCRVPSTETPHSSQLKVSATSLAALHIESSATSVTTFKSLCSFFYKLILKVLANSLLHKIYKLKKNLCLFASCHRQILYLLQEHLVFSGLKKTLIKNHTYRTLK</sequence>
<accession>A0AAV4S595</accession>
<evidence type="ECO:0000313" key="2">
    <source>
        <dbReference type="Proteomes" id="UP001054945"/>
    </source>
</evidence>
<dbReference type="AlphaFoldDB" id="A0AAV4S595"/>
<gene>
    <name evidence="1" type="ORF">CEXT_93141</name>
</gene>